<dbReference type="CDD" id="cd06850">
    <property type="entry name" value="biotinyl_domain"/>
    <property type="match status" value="1"/>
</dbReference>
<dbReference type="PROSITE" id="PS50975">
    <property type="entry name" value="ATP_GRASP"/>
    <property type="match status" value="1"/>
</dbReference>
<sequence>MGEVKQINKVLVANRGEIAIRVFRACTELNIRTVAIYSKEDISSYHRYKADEAYLVGEGKKPIEAYLDIEGIIDLAKEVGVDAIHPGYGFLSENIEFARRCEEEGIIFIGPTSEHLNMFGDKVKARTQAVKAGLPVIPGSDGPITSLQEAETFGREHGYPIIIKASLGGGGRGMRIVRSEEALVEAFDRARSEAKASFGSDEVYLEKLIENPKHIEVQIIGDTHQNTVHLFERDCSVQRRHQKVVEAAPSLSLSEEIRDEICDAAVRLMKNVNYINAGTVEFLVTDEAYYFIEVNPRVQVEHTITEMITGVDIVQTQIKIAEGRNIHDSSIDIPEQDEISTLGYAIQSRVTTEDPLNNFMPDTGKIMAYRTGGGFGVRLDAGNGFQGAVISPHYDSLLVKVSTWALSFDQAAQKMIRNLKEFRIRGIKTNIPFLENVISHEQFLSGEYSTTFIDQTPELYVFPKRKDRGTKMLTYIGNTTVNGFEGVPTKEKPDLTPPVIPAVNKQKPFPNGTKQILDKHGPEYLAKWLQKQDNVMLTDTTFRDAHQSLLATRIRTKDLEQIAEPTARMLPELFSVEMWGGATFDVSYRFLKEDPWQRLLKLREKMPNVLMQMLLRASNAVGYKNYPDNLINEFVGNSATAGIDVFRIFDSLNWVEGMRPAIQSVRDNNKIAEAAMCYTGDILDSRRSKYDLNYYKKLAKELEQSGAHILGIKDMAGLLKPEAAYQLITSLKETVDLPVHLHTHDTSGNGIYMYSRAVDAGVDAVDVANAPMAGLTSQPSAQSLYHALEGTNRQPNINIDNFEKLSHYWEGIRTHYQDFESGLKAPHTEIYFHEMPGGQYSNLWQQAKAVGLEERWNEVKTMYRRVNHLFGDIVKVTPSSKVVGDMALFMVQNNLTEDDIYERGESIDFPESVIEFMQGYIGQPYQGFPKELQRIILKGKKPIKERPGELLDPVNFTQLRNSLFTTLDRQVTDFDLVSYALYPKVFMDYHRFYETYGDISVLDTLTFFYGMKLDEEIEVEIEQGKTLFVKLVSISEPRSDGTRVIYFELNGQARQVVVNDENVTSQVETRPKVDQGNEKQIGATMPGTVVKVISEEGDTVQKGDHLLINEAMKMETTVQAPFSGVIKRIYVKDGEAIETNDLLIEFE</sequence>
<dbReference type="SUPFAM" id="SSF51230">
    <property type="entry name" value="Single hybrid motif"/>
    <property type="match status" value="1"/>
</dbReference>
<evidence type="ECO:0000259" key="16">
    <source>
        <dbReference type="PROSITE" id="PS50991"/>
    </source>
</evidence>
<dbReference type="InterPro" id="IPR005479">
    <property type="entry name" value="CPAse_ATP-bd"/>
</dbReference>
<evidence type="ECO:0000313" key="17">
    <source>
        <dbReference type="EMBL" id="TRM12275.1"/>
    </source>
</evidence>
<comment type="caution">
    <text evidence="17">The sequence shown here is derived from an EMBL/GenBank/DDBJ whole genome shotgun (WGS) entry which is preliminary data.</text>
</comment>
<dbReference type="PIRSF" id="PIRSF001594">
    <property type="entry name" value="Pyruv_carbox"/>
    <property type="match status" value="1"/>
</dbReference>
<dbReference type="PROSITE" id="PS50991">
    <property type="entry name" value="PYR_CT"/>
    <property type="match status" value="1"/>
</dbReference>
<dbReference type="PANTHER" id="PTHR43778:SF2">
    <property type="entry name" value="PYRUVATE CARBOXYLASE, MITOCHONDRIAL"/>
    <property type="match status" value="1"/>
</dbReference>
<dbReference type="Gene3D" id="3.30.1490.20">
    <property type="entry name" value="ATP-grasp fold, A domain"/>
    <property type="match status" value="1"/>
</dbReference>
<dbReference type="FunFam" id="3.20.20.70:FF:000033">
    <property type="entry name" value="Pyruvate carboxylase"/>
    <property type="match status" value="1"/>
</dbReference>
<dbReference type="PROSITE" id="PS50968">
    <property type="entry name" value="BIOTINYL_LIPOYL"/>
    <property type="match status" value="1"/>
</dbReference>
<dbReference type="NCBIfam" id="TIGR01235">
    <property type="entry name" value="pyruv_carbox"/>
    <property type="match status" value="1"/>
</dbReference>
<dbReference type="Gene3D" id="3.10.600.10">
    <property type="entry name" value="pyruvate carboxylase f1077a mutant domain"/>
    <property type="match status" value="1"/>
</dbReference>
<feature type="binding site" evidence="10">
    <location>
        <position position="616"/>
    </location>
    <ligand>
        <name>substrate</name>
    </ligand>
</feature>
<dbReference type="PANTHER" id="PTHR43778">
    <property type="entry name" value="PYRUVATE CARBOXYLASE"/>
    <property type="match status" value="1"/>
</dbReference>
<evidence type="ECO:0000256" key="1">
    <source>
        <dbReference type="ARBA" id="ARBA00001953"/>
    </source>
</evidence>
<evidence type="ECO:0000256" key="4">
    <source>
        <dbReference type="ARBA" id="ARBA00022723"/>
    </source>
</evidence>
<organism evidence="17 18">
    <name type="scientific">Lentibacillus cibarius</name>
    <dbReference type="NCBI Taxonomy" id="2583219"/>
    <lineage>
        <taxon>Bacteria</taxon>
        <taxon>Bacillati</taxon>
        <taxon>Bacillota</taxon>
        <taxon>Bacilli</taxon>
        <taxon>Bacillales</taxon>
        <taxon>Bacillaceae</taxon>
        <taxon>Lentibacillus</taxon>
    </lineage>
</organism>
<evidence type="ECO:0000256" key="5">
    <source>
        <dbReference type="ARBA" id="ARBA00022741"/>
    </source>
</evidence>
<dbReference type="EC" id="6.4.1.1" evidence="2 8"/>
<evidence type="ECO:0000256" key="6">
    <source>
        <dbReference type="ARBA" id="ARBA00022840"/>
    </source>
</evidence>
<dbReference type="Gene3D" id="2.40.50.100">
    <property type="match status" value="1"/>
</dbReference>
<feature type="binding site" evidence="10">
    <location>
        <position position="877"/>
    </location>
    <ligand>
        <name>substrate</name>
    </ligand>
</feature>
<keyword evidence="5 8" id="KW-0547">Nucleotide-binding</keyword>
<dbReference type="InterPro" id="IPR000891">
    <property type="entry name" value="PYR_CT"/>
</dbReference>
<dbReference type="SMART" id="SM00878">
    <property type="entry name" value="Biotin_carb_C"/>
    <property type="match status" value="1"/>
</dbReference>
<evidence type="ECO:0000256" key="2">
    <source>
        <dbReference type="ARBA" id="ARBA00013057"/>
    </source>
</evidence>
<dbReference type="RefSeq" id="WP_142791293.1">
    <property type="nucleotide sequence ID" value="NZ_VJMZ01000001.1"/>
</dbReference>
<dbReference type="PROSITE" id="PS00866">
    <property type="entry name" value="CPSASE_1"/>
    <property type="match status" value="1"/>
</dbReference>
<feature type="domain" description="ATP-grasp" evidence="14">
    <location>
        <begin position="126"/>
        <end position="322"/>
    </location>
</feature>
<evidence type="ECO:0000256" key="8">
    <source>
        <dbReference type="PIRNR" id="PIRNR001594"/>
    </source>
</evidence>
<keyword evidence="6 8" id="KW-0067">ATP-binding</keyword>
<feature type="modified residue" description="N6-biotinyllysine" evidence="12">
    <location>
        <position position="1113"/>
    </location>
</feature>
<gene>
    <name evidence="17" type="primary">pyc</name>
    <name evidence="17" type="ORF">FH966_11600</name>
</gene>
<dbReference type="SUPFAM" id="SSF51569">
    <property type="entry name" value="Aldolase"/>
    <property type="match status" value="1"/>
</dbReference>
<dbReference type="InterPro" id="IPR011761">
    <property type="entry name" value="ATP-grasp"/>
</dbReference>
<dbReference type="SUPFAM" id="SSF89000">
    <property type="entry name" value="post-HMGL domain-like"/>
    <property type="match status" value="1"/>
</dbReference>
<dbReference type="InterPro" id="IPR005482">
    <property type="entry name" value="Biotin_COase_C"/>
</dbReference>
<accession>A0A549YK67</accession>
<proteinExistence type="predicted"/>
<keyword evidence="17" id="KW-0670">Pyruvate</keyword>
<dbReference type="FunFam" id="3.30.1490.20:FF:000018">
    <property type="entry name" value="Biotin carboxylase"/>
    <property type="match status" value="1"/>
</dbReference>
<feature type="binding site" evidence="10">
    <location>
        <position position="206"/>
    </location>
    <ligand>
        <name>ATP</name>
        <dbReference type="ChEBI" id="CHEBI:30616"/>
    </ligand>
</feature>
<feature type="binding site" evidence="10">
    <location>
        <position position="122"/>
    </location>
    <ligand>
        <name>ATP</name>
        <dbReference type="ChEBI" id="CHEBI:30616"/>
    </ligand>
</feature>
<evidence type="ECO:0000256" key="12">
    <source>
        <dbReference type="PIRSR" id="PIRSR001594-4"/>
    </source>
</evidence>
<comment type="function">
    <text evidence="8">Catalyzes a 2-step reaction, involving the ATP-dependent carboxylation of the covalently attached biotin in the first step and the transfer of the carboxyl group to pyruvate in the second.</text>
</comment>
<dbReference type="Pfam" id="PF02436">
    <property type="entry name" value="PYC_OADA"/>
    <property type="match status" value="1"/>
</dbReference>
<dbReference type="GO" id="GO:0005524">
    <property type="term" value="F:ATP binding"/>
    <property type="evidence" value="ECO:0007669"/>
    <property type="project" value="UniProtKB-UniRule"/>
</dbReference>
<evidence type="ECO:0000256" key="10">
    <source>
        <dbReference type="PIRSR" id="PIRSR001594-2"/>
    </source>
</evidence>
<dbReference type="Gene3D" id="6.10.140.310">
    <property type="match status" value="1"/>
</dbReference>
<dbReference type="SUPFAM" id="SSF51246">
    <property type="entry name" value="Rudiment single hybrid motif"/>
    <property type="match status" value="1"/>
</dbReference>
<dbReference type="InterPro" id="IPR003379">
    <property type="entry name" value="Carboxylase_cons_dom"/>
</dbReference>
<dbReference type="EMBL" id="VJMZ01000001">
    <property type="protein sequence ID" value="TRM12275.1"/>
    <property type="molecule type" value="Genomic_DNA"/>
</dbReference>
<dbReference type="Pfam" id="PF00289">
    <property type="entry name" value="Biotin_carb_N"/>
    <property type="match status" value="1"/>
</dbReference>
<evidence type="ECO:0000256" key="11">
    <source>
        <dbReference type="PIRSR" id="PIRSR001594-3"/>
    </source>
</evidence>
<dbReference type="Gene3D" id="3.20.20.70">
    <property type="entry name" value="Aldolase class I"/>
    <property type="match status" value="1"/>
</dbReference>
<reference evidence="17 18" key="1">
    <citation type="submission" date="2019-07" db="EMBL/GenBank/DDBJ databases">
        <title>Genomic analysis of Lentibacillus sp. NKC851-2.</title>
        <authorList>
            <person name="Oh Y.J."/>
        </authorList>
    </citation>
    <scope>NUCLEOTIDE SEQUENCE [LARGE SCALE GENOMIC DNA]</scope>
    <source>
        <strain evidence="17 18">NKC851-2</strain>
    </source>
</reference>
<dbReference type="NCBIfam" id="NF009554">
    <property type="entry name" value="PRK12999.1"/>
    <property type="match status" value="1"/>
</dbReference>
<dbReference type="Gene3D" id="3.30.470.20">
    <property type="entry name" value="ATP-grasp fold, B domain"/>
    <property type="match status" value="1"/>
</dbReference>
<keyword evidence="3 8" id="KW-0436">Ligase</keyword>
<dbReference type="Pfam" id="PF00682">
    <property type="entry name" value="HMGL-like"/>
    <property type="match status" value="1"/>
</dbReference>
<feature type="binding site" evidence="11">
    <location>
        <position position="544"/>
    </location>
    <ligand>
        <name>Mn(2+)</name>
        <dbReference type="ChEBI" id="CHEBI:29035"/>
    </ligand>
</feature>
<dbReference type="InterPro" id="IPR013815">
    <property type="entry name" value="ATP_grasp_subdomain_1"/>
</dbReference>
<dbReference type="GO" id="GO:0004736">
    <property type="term" value="F:pyruvate carboxylase activity"/>
    <property type="evidence" value="ECO:0007669"/>
    <property type="project" value="UniProtKB-EC"/>
</dbReference>
<dbReference type="InterPro" id="IPR013785">
    <property type="entry name" value="Aldolase_TIM"/>
</dbReference>
<evidence type="ECO:0000259" key="15">
    <source>
        <dbReference type="PROSITE" id="PS50979"/>
    </source>
</evidence>
<keyword evidence="7 8" id="KW-0092">Biotin</keyword>
<dbReference type="GO" id="GO:0046872">
    <property type="term" value="F:metal ion binding"/>
    <property type="evidence" value="ECO:0007669"/>
    <property type="project" value="UniProtKB-KW"/>
</dbReference>
<dbReference type="Pfam" id="PF00364">
    <property type="entry name" value="Biotin_lipoyl"/>
    <property type="match status" value="1"/>
</dbReference>
<keyword evidence="18" id="KW-1185">Reference proteome</keyword>
<evidence type="ECO:0000313" key="18">
    <source>
        <dbReference type="Proteomes" id="UP000319280"/>
    </source>
</evidence>
<evidence type="ECO:0000256" key="9">
    <source>
        <dbReference type="PIRSR" id="PIRSR001594-1"/>
    </source>
</evidence>
<dbReference type="InterPro" id="IPR055268">
    <property type="entry name" value="PCB-like"/>
</dbReference>
<dbReference type="Gene3D" id="3.40.50.20">
    <property type="match status" value="1"/>
</dbReference>
<dbReference type="SUPFAM" id="SSF56059">
    <property type="entry name" value="Glutathione synthetase ATP-binding domain-like"/>
    <property type="match status" value="1"/>
</dbReference>
<dbReference type="SUPFAM" id="SSF52440">
    <property type="entry name" value="PreATP-grasp domain"/>
    <property type="match status" value="1"/>
</dbReference>
<dbReference type="NCBIfam" id="NF006761">
    <property type="entry name" value="PRK09282.1"/>
    <property type="match status" value="1"/>
</dbReference>
<dbReference type="InterPro" id="IPR011053">
    <property type="entry name" value="Single_hybrid_motif"/>
</dbReference>
<comment type="catalytic activity">
    <reaction evidence="8">
        <text>hydrogencarbonate + pyruvate + ATP = oxaloacetate + ADP + phosphate + H(+)</text>
        <dbReference type="Rhea" id="RHEA:20844"/>
        <dbReference type="ChEBI" id="CHEBI:15361"/>
        <dbReference type="ChEBI" id="CHEBI:15378"/>
        <dbReference type="ChEBI" id="CHEBI:16452"/>
        <dbReference type="ChEBI" id="CHEBI:17544"/>
        <dbReference type="ChEBI" id="CHEBI:30616"/>
        <dbReference type="ChEBI" id="CHEBI:43474"/>
        <dbReference type="ChEBI" id="CHEBI:456216"/>
        <dbReference type="EC" id="6.4.1.1"/>
    </reaction>
</comment>
<feature type="active site" evidence="9">
    <location>
        <position position="297"/>
    </location>
</feature>
<dbReference type="FunFam" id="2.40.50.100:FF:000003">
    <property type="entry name" value="Acetyl-CoA carboxylase biotin carboxyl carrier protein"/>
    <property type="match status" value="1"/>
</dbReference>
<dbReference type="CDD" id="cd07937">
    <property type="entry name" value="DRE_TIM_PC_TC_5S"/>
    <property type="match status" value="1"/>
</dbReference>
<feature type="binding site" description="via carbamate group" evidence="11">
    <location>
        <position position="713"/>
    </location>
    <ligand>
        <name>Mn(2+)</name>
        <dbReference type="ChEBI" id="CHEBI:29035"/>
    </ligand>
</feature>
<feature type="binding site" evidence="10">
    <location>
        <position position="241"/>
    </location>
    <ligand>
        <name>ATP</name>
        <dbReference type="ChEBI" id="CHEBI:30616"/>
    </ligand>
</feature>
<comment type="cofactor">
    <cofactor evidence="1 8">
        <name>biotin</name>
        <dbReference type="ChEBI" id="CHEBI:57586"/>
    </cofactor>
</comment>
<evidence type="ECO:0000256" key="7">
    <source>
        <dbReference type="ARBA" id="ARBA00023267"/>
    </source>
</evidence>
<feature type="domain" description="Lipoyl-binding" evidence="13">
    <location>
        <begin position="1078"/>
        <end position="1147"/>
    </location>
</feature>
<feature type="binding site" evidence="11">
    <location>
        <position position="744"/>
    </location>
    <ligand>
        <name>Mn(2+)</name>
        <dbReference type="ChEBI" id="CHEBI:29035"/>
    </ligand>
</feature>
<name>A0A549YK67_9BACI</name>
<dbReference type="InterPro" id="IPR005481">
    <property type="entry name" value="BC-like_N"/>
</dbReference>
<dbReference type="InterPro" id="IPR011054">
    <property type="entry name" value="Rudment_hybrid_motif"/>
</dbReference>
<dbReference type="PROSITE" id="PS50979">
    <property type="entry name" value="BC"/>
    <property type="match status" value="1"/>
</dbReference>
<dbReference type="InterPro" id="IPR005930">
    <property type="entry name" value="Pyruv_COase"/>
</dbReference>
<dbReference type="Pfam" id="PF02785">
    <property type="entry name" value="Biotin_carb_C"/>
    <property type="match status" value="1"/>
</dbReference>
<keyword evidence="4 11" id="KW-0479">Metal-binding</keyword>
<dbReference type="PROSITE" id="PS00867">
    <property type="entry name" value="CPSASE_2"/>
    <property type="match status" value="1"/>
</dbReference>
<evidence type="ECO:0000256" key="3">
    <source>
        <dbReference type="ARBA" id="ARBA00022598"/>
    </source>
</evidence>
<feature type="binding site" evidence="11">
    <location>
        <position position="742"/>
    </location>
    <ligand>
        <name>Mn(2+)</name>
        <dbReference type="ChEBI" id="CHEBI:29035"/>
    </ligand>
</feature>
<dbReference type="InterPro" id="IPR000089">
    <property type="entry name" value="Biotin_lipoyl"/>
</dbReference>
<dbReference type="AlphaFoldDB" id="A0A549YK67"/>
<dbReference type="FunFam" id="3.40.50.20:FF:000010">
    <property type="entry name" value="Propionyl-CoA carboxylase subunit alpha"/>
    <property type="match status" value="1"/>
</dbReference>
<dbReference type="InterPro" id="IPR016185">
    <property type="entry name" value="PreATP-grasp_dom_sf"/>
</dbReference>
<dbReference type="FunFam" id="3.30.470.20:FF:000012">
    <property type="entry name" value="Pyruvate carboxylase"/>
    <property type="match status" value="1"/>
</dbReference>
<dbReference type="Proteomes" id="UP000319280">
    <property type="component" value="Unassembled WGS sequence"/>
</dbReference>
<dbReference type="GO" id="GO:0005737">
    <property type="term" value="C:cytoplasm"/>
    <property type="evidence" value="ECO:0007669"/>
    <property type="project" value="TreeGrafter"/>
</dbReference>
<feature type="domain" description="Biotin carboxylation" evidence="15">
    <location>
        <begin position="6"/>
        <end position="458"/>
    </location>
</feature>
<evidence type="ECO:0000259" key="14">
    <source>
        <dbReference type="PROSITE" id="PS50975"/>
    </source>
</evidence>
<feature type="domain" description="Pyruvate carboxyltransferase" evidence="16">
    <location>
        <begin position="535"/>
        <end position="803"/>
    </location>
</feature>
<dbReference type="Pfam" id="PF02786">
    <property type="entry name" value="CPSase_L_D2"/>
    <property type="match status" value="1"/>
</dbReference>
<evidence type="ECO:0000259" key="13">
    <source>
        <dbReference type="PROSITE" id="PS50968"/>
    </source>
</evidence>
<feature type="modified residue" description="N6-carboxylysine" evidence="12">
    <location>
        <position position="713"/>
    </location>
</feature>
<dbReference type="InterPro" id="IPR011764">
    <property type="entry name" value="Biotin_carboxylation_dom"/>
</dbReference>
<protein>
    <recommendedName>
        <fullName evidence="2 8">Pyruvate carboxylase</fullName>
        <ecNumber evidence="2 8">6.4.1.1</ecNumber>
    </recommendedName>
</protein>
<dbReference type="GO" id="GO:0006094">
    <property type="term" value="P:gluconeogenesis"/>
    <property type="evidence" value="ECO:0007669"/>
    <property type="project" value="InterPro"/>
</dbReference>